<proteinExistence type="predicted"/>
<dbReference type="PANTHER" id="PTHR44943">
    <property type="entry name" value="CELLULOSE SYNTHASE OPERON PROTEIN C"/>
    <property type="match status" value="1"/>
</dbReference>
<protein>
    <submittedName>
        <fullName evidence="4">DUF5107 domain-containing protein</fullName>
    </submittedName>
</protein>
<dbReference type="InterPro" id="IPR019734">
    <property type="entry name" value="TPR_rpt"/>
</dbReference>
<dbReference type="SUPFAM" id="SSF48452">
    <property type="entry name" value="TPR-like"/>
    <property type="match status" value="3"/>
</dbReference>
<gene>
    <name evidence="4" type="ORF">PQ465_13545</name>
</gene>
<reference evidence="4 5" key="1">
    <citation type="submission" date="2023-02" db="EMBL/GenBank/DDBJ databases">
        <title>Genome sequence of Sphingobacterium sp. KACC 22765.</title>
        <authorList>
            <person name="Kim S."/>
            <person name="Heo J."/>
            <person name="Kwon S.-W."/>
        </authorList>
    </citation>
    <scope>NUCLEOTIDE SEQUENCE [LARGE SCALE GENOMIC DNA]</scope>
    <source>
        <strain evidence="4 5">KACC 22765</strain>
    </source>
</reference>
<dbReference type="Gene3D" id="1.25.40.10">
    <property type="entry name" value="Tetratricopeptide repeat domain"/>
    <property type="match status" value="4"/>
</dbReference>
<dbReference type="PANTHER" id="PTHR44943:SF4">
    <property type="entry name" value="TPR REPEAT-CONTAINING PROTEIN MJ0798"/>
    <property type="match status" value="1"/>
</dbReference>
<dbReference type="InterPro" id="IPR033396">
    <property type="entry name" value="DUF5107"/>
</dbReference>
<dbReference type="InterPro" id="IPR051685">
    <property type="entry name" value="Ycf3/AcsC/BcsC/TPR_MFPF"/>
</dbReference>
<keyword evidence="5" id="KW-1185">Reference proteome</keyword>
<dbReference type="EMBL" id="CP117880">
    <property type="protein sequence ID" value="WDF67329.1"/>
    <property type="molecule type" value="Genomic_DNA"/>
</dbReference>
<evidence type="ECO:0000256" key="2">
    <source>
        <dbReference type="ARBA" id="ARBA00022803"/>
    </source>
</evidence>
<evidence type="ECO:0000256" key="1">
    <source>
        <dbReference type="ARBA" id="ARBA00022737"/>
    </source>
</evidence>
<dbReference type="SMART" id="SM00028">
    <property type="entry name" value="TPR"/>
    <property type="match status" value="7"/>
</dbReference>
<dbReference type="InterPro" id="IPR011990">
    <property type="entry name" value="TPR-like_helical_dom_sf"/>
</dbReference>
<accession>A0ABY7WFD7</accession>
<keyword evidence="2" id="KW-0802">TPR repeat</keyword>
<evidence type="ECO:0000259" key="3">
    <source>
        <dbReference type="Pfam" id="PF17128"/>
    </source>
</evidence>
<dbReference type="RefSeq" id="WP_274266059.1">
    <property type="nucleotide sequence ID" value="NZ_CP117880.1"/>
</dbReference>
<dbReference type="Proteomes" id="UP001221558">
    <property type="component" value="Chromosome"/>
</dbReference>
<dbReference type="Pfam" id="PF17128">
    <property type="entry name" value="DUF5107"/>
    <property type="match status" value="1"/>
</dbReference>
<keyword evidence="1" id="KW-0677">Repeat</keyword>
<name>A0ABY7WFD7_9SPHI</name>
<evidence type="ECO:0000313" key="4">
    <source>
        <dbReference type="EMBL" id="WDF67329.1"/>
    </source>
</evidence>
<feature type="domain" description="DUF5107" evidence="3">
    <location>
        <begin position="54"/>
        <end position="358"/>
    </location>
</feature>
<evidence type="ECO:0000313" key="5">
    <source>
        <dbReference type="Proteomes" id="UP001221558"/>
    </source>
</evidence>
<organism evidence="4 5">
    <name type="scientific">Sphingobacterium oryzagri</name>
    <dbReference type="NCBI Taxonomy" id="3025669"/>
    <lineage>
        <taxon>Bacteria</taxon>
        <taxon>Pseudomonadati</taxon>
        <taxon>Bacteroidota</taxon>
        <taxon>Sphingobacteriia</taxon>
        <taxon>Sphingobacteriales</taxon>
        <taxon>Sphingobacteriaceae</taxon>
        <taxon>Sphingobacterium</taxon>
    </lineage>
</organism>
<dbReference type="Pfam" id="PF13432">
    <property type="entry name" value="TPR_16"/>
    <property type="match status" value="2"/>
</dbReference>
<sequence>METITNYLIRSTVNESNLVKAWNEDIMLPTYLVGEEEKNPMFLEKRVYQGSSGVVYPYAVIEKVSDEKVDKLYRAVFIENEYIKVMILPELGGRIHMAYDKVKERHFVYYNQVVKPALVGLTGPWISGGIEFNWPQHHRPSTFLPTESYIEHNSDGSVTVWCNEVERLFRMKGMQGFTLHPDKSYIEIKVKIYNRSALPQTFLWWANPAVVVNDSYKSVFPPDVHAVFDHGKRDVSNFPIATGEYYKQDYSAGVDISKYKNIPVPTSYMAIKSKYDFVGGYQDDQQGGLLHVANHHVSPGKKQWTWGNGDFGIAWDRNLTDEDGPYIELMTGVFTDNQPDFTWIQPNEEKSWVQYFMPYAEVGYVKNATKDAIVNLEVADGSAHIILYTTSSYEELNIRLTGADGDVLLDTNTSVSPRNIFKTTIDVGQYSAHELLLSVVSAGKTILQYQAEEAKIEPTPEAAKAAKEPAEIASVEQLFLTGQHLEQYRHATYNPIDYYEEALRREPTDVRSNNAFGLLLLRRGKFSVAEQYFRRAIQTQTERNPNPYDGEAYYNLGLALKFQHRNEDAYEAFYKSAWNAAWQDTAYFSLAQLDCMKGAWTAAFEHINLSLIKNWHHHKARHLKTAILRKMDNREDALKLIDESLKIDKFNLGCRFEKYLITHNEEDLHAFRTLVGESVHTYLEYALDYANAGFYEDAIFLLTQYVQNYNNDYPIVSYALGYFQHKLGHVDLAGNHYQYAAQLSAERCFPNRLEEILILEDAIAFDAADSLAPYLLGNLWYANRQYAAAVSCWERSIELNDKFPTALRNLALAYYNKLDKKQEAKSLLERAFQLDLTDARIFMELDQLYKKLNHSVSSRLSFYETYSSLVPLRDDLLIEYITLLNQTGEHQTAKDLIDQHQFHPWEGGEGKITKQFALCRVELAKQAIAEEKYEYALMLLHETDTYPNHLGEGKLANAEENDINYYKGLAYGKIGEQERSKYYFKLATIGSSEPAQAFFYNDQQPDKIYYQGLAFQALNKIAEAKSRFNKLIDHGRKHLFDTCKIDYFAVSLPDLAIWEDNLDIRNQIHCYYVMGLGHLGLGDLAKAKHYFEEVLARDINHVDSQIFLREV</sequence>